<evidence type="ECO:0000256" key="1">
    <source>
        <dbReference type="ARBA" id="ARBA00004496"/>
    </source>
</evidence>
<sequence>MVAKKDVNMSKHPKLADKNAPNLHVIKVSQVTRLLRSSLPGDNFYWYLTNKGTWYLHDFQHLPPEIVPATLCHRPEGQLKGLEASILQDSPNGSQQRHLLANCWINSQIPG</sequence>
<dbReference type="InterPro" id="IPR005326">
    <property type="entry name" value="Plectin_eS10_N"/>
</dbReference>
<evidence type="ECO:0000256" key="3">
    <source>
        <dbReference type="ARBA" id="ARBA00022490"/>
    </source>
</evidence>
<dbReference type="Pfam" id="PF03501">
    <property type="entry name" value="S10_plectin"/>
    <property type="match status" value="1"/>
</dbReference>
<comment type="subcellular location">
    <subcellularLocation>
        <location evidence="1">Cytoplasm</location>
    </subcellularLocation>
</comment>
<keyword evidence="3" id="KW-0963">Cytoplasm</keyword>
<dbReference type="PANTHER" id="PTHR12146">
    <property type="entry name" value="40S RIBOSOMAL PROTEIN S10"/>
    <property type="match status" value="1"/>
</dbReference>
<feature type="domain" description="Plectin/eS10 N-terminal" evidence="6">
    <location>
        <begin position="1"/>
        <end position="72"/>
    </location>
</feature>
<accession>S7NK88</accession>
<dbReference type="InterPro" id="IPR036388">
    <property type="entry name" value="WH-like_DNA-bd_sf"/>
</dbReference>
<dbReference type="GO" id="GO:0022627">
    <property type="term" value="C:cytosolic small ribosomal subunit"/>
    <property type="evidence" value="ECO:0007669"/>
    <property type="project" value="TreeGrafter"/>
</dbReference>
<dbReference type="Proteomes" id="UP000052978">
    <property type="component" value="Unassembled WGS sequence"/>
</dbReference>
<dbReference type="GO" id="GO:0003723">
    <property type="term" value="F:RNA binding"/>
    <property type="evidence" value="ECO:0007669"/>
    <property type="project" value="TreeGrafter"/>
</dbReference>
<name>S7NK88_MYOBR</name>
<evidence type="ECO:0000256" key="2">
    <source>
        <dbReference type="ARBA" id="ARBA00007278"/>
    </source>
</evidence>
<organism evidence="7 8">
    <name type="scientific">Myotis brandtii</name>
    <name type="common">Brandt's bat</name>
    <dbReference type="NCBI Taxonomy" id="109478"/>
    <lineage>
        <taxon>Eukaryota</taxon>
        <taxon>Metazoa</taxon>
        <taxon>Chordata</taxon>
        <taxon>Craniata</taxon>
        <taxon>Vertebrata</taxon>
        <taxon>Euteleostomi</taxon>
        <taxon>Mammalia</taxon>
        <taxon>Eutheria</taxon>
        <taxon>Laurasiatheria</taxon>
        <taxon>Chiroptera</taxon>
        <taxon>Yangochiroptera</taxon>
        <taxon>Vespertilionidae</taxon>
        <taxon>Myotis</taxon>
    </lineage>
</organism>
<dbReference type="GO" id="GO:0003735">
    <property type="term" value="F:structural constituent of ribosome"/>
    <property type="evidence" value="ECO:0007669"/>
    <property type="project" value="TreeGrafter"/>
</dbReference>
<protein>
    <submittedName>
        <fullName evidence="7">40S ribosomal protein S10</fullName>
    </submittedName>
</protein>
<keyword evidence="5" id="KW-0687">Ribonucleoprotein</keyword>
<dbReference type="PANTHER" id="PTHR12146:SF0">
    <property type="entry name" value="RIBOSOMAL PROTEIN S10"/>
    <property type="match status" value="1"/>
</dbReference>
<evidence type="ECO:0000256" key="4">
    <source>
        <dbReference type="ARBA" id="ARBA00022980"/>
    </source>
</evidence>
<evidence type="ECO:0000313" key="8">
    <source>
        <dbReference type="Proteomes" id="UP000052978"/>
    </source>
</evidence>
<evidence type="ECO:0000256" key="5">
    <source>
        <dbReference type="ARBA" id="ARBA00023274"/>
    </source>
</evidence>
<keyword evidence="8" id="KW-1185">Reference proteome</keyword>
<proteinExistence type="inferred from homology"/>
<gene>
    <name evidence="7" type="ORF">D623_10017372</name>
</gene>
<evidence type="ECO:0000313" key="7">
    <source>
        <dbReference type="EMBL" id="EPQ16915.1"/>
    </source>
</evidence>
<dbReference type="AlphaFoldDB" id="S7NK88"/>
<keyword evidence="4 7" id="KW-0689">Ribosomal protein</keyword>
<comment type="similarity">
    <text evidence="2">Belongs to the eukaryotic ribosomal protein eS10 family.</text>
</comment>
<reference evidence="7 8" key="1">
    <citation type="journal article" date="2013" name="Nat. Commun.">
        <title>Genome analysis reveals insights into physiology and longevity of the Brandt's bat Myotis brandtii.</title>
        <authorList>
            <person name="Seim I."/>
            <person name="Fang X."/>
            <person name="Xiong Z."/>
            <person name="Lobanov A.V."/>
            <person name="Huang Z."/>
            <person name="Ma S."/>
            <person name="Feng Y."/>
            <person name="Turanov A.A."/>
            <person name="Zhu Y."/>
            <person name="Lenz T.L."/>
            <person name="Gerashchenko M.V."/>
            <person name="Fan D."/>
            <person name="Hee Yim S."/>
            <person name="Yao X."/>
            <person name="Jordan D."/>
            <person name="Xiong Y."/>
            <person name="Ma Y."/>
            <person name="Lyapunov A.N."/>
            <person name="Chen G."/>
            <person name="Kulakova O.I."/>
            <person name="Sun Y."/>
            <person name="Lee S.G."/>
            <person name="Bronson R.T."/>
            <person name="Moskalev A.A."/>
            <person name="Sunyaev S.R."/>
            <person name="Zhang G."/>
            <person name="Krogh A."/>
            <person name="Wang J."/>
            <person name="Gladyshev V.N."/>
        </authorList>
    </citation>
    <scope>NUCLEOTIDE SEQUENCE [LARGE SCALE GENOMIC DNA]</scope>
</reference>
<dbReference type="Gene3D" id="1.10.10.10">
    <property type="entry name" value="Winged helix-like DNA-binding domain superfamily/Winged helix DNA-binding domain"/>
    <property type="match status" value="1"/>
</dbReference>
<dbReference type="InterPro" id="IPR037447">
    <property type="entry name" value="Ribosomal_eS10"/>
</dbReference>
<dbReference type="EMBL" id="KE164318">
    <property type="protein sequence ID" value="EPQ16915.1"/>
    <property type="molecule type" value="Genomic_DNA"/>
</dbReference>
<evidence type="ECO:0000259" key="6">
    <source>
        <dbReference type="Pfam" id="PF03501"/>
    </source>
</evidence>